<dbReference type="Pfam" id="PF12698">
    <property type="entry name" value="ABC2_membrane_3"/>
    <property type="match status" value="1"/>
</dbReference>
<dbReference type="STRING" id="249189.RV04_GL001374"/>
<dbReference type="GO" id="GO:0140359">
    <property type="term" value="F:ABC-type transporter activity"/>
    <property type="evidence" value="ECO:0007669"/>
    <property type="project" value="InterPro"/>
</dbReference>
<name>A0A1L8TPV3_9ENTE</name>
<evidence type="ECO:0000256" key="5">
    <source>
        <dbReference type="SAM" id="Phobius"/>
    </source>
</evidence>
<dbReference type="InterPro" id="IPR013525">
    <property type="entry name" value="ABC2_TM"/>
</dbReference>
<protein>
    <recommendedName>
        <fullName evidence="6">ABC-2 type transporter transmembrane domain-containing protein</fullName>
    </recommendedName>
</protein>
<keyword evidence="3 5" id="KW-1133">Transmembrane helix</keyword>
<dbReference type="Proteomes" id="UP000182077">
    <property type="component" value="Unassembled WGS sequence"/>
</dbReference>
<dbReference type="PANTHER" id="PTHR43229:SF2">
    <property type="entry name" value="NODULATION PROTEIN J"/>
    <property type="match status" value="1"/>
</dbReference>
<dbReference type="EMBL" id="JXKQ01000003">
    <property type="protein sequence ID" value="OJG46208.1"/>
    <property type="molecule type" value="Genomic_DNA"/>
</dbReference>
<feature type="transmembrane region" description="Helical" evidence="5">
    <location>
        <begin position="152"/>
        <end position="170"/>
    </location>
</feature>
<evidence type="ECO:0000256" key="3">
    <source>
        <dbReference type="ARBA" id="ARBA00022989"/>
    </source>
</evidence>
<accession>A0A1L8TPV3</accession>
<feature type="transmembrane region" description="Helical" evidence="5">
    <location>
        <begin position="34"/>
        <end position="57"/>
    </location>
</feature>
<feature type="transmembrane region" description="Helical" evidence="5">
    <location>
        <begin position="234"/>
        <end position="251"/>
    </location>
</feature>
<dbReference type="AlphaFoldDB" id="A0A1L8TPV3"/>
<sequence length="265" mass="29384">MGSLIVFFLYILFIRNNMIQQFNHIPNGPVIMDMWLTGALLTVTAMTTAFSTLGQLIRDKTTNKFMDFKITGTKAFDLILGYFFSAFGVAFVMQILVAIISLSYFSMKETLFLTSHWLVKTVVLMLLSSFAATAMSLLLCSFIKSEATLRTFSSILGALSGFITSAYVPIGSLSGPAHTVIKLFPLSYATSSFRKVFMEGGLASLPSAEKNYLKNYLGYGYNWNGLISSWKLDLAVLVVFSIVCLIVVFLFSKRLIESTLSGRNQ</sequence>
<dbReference type="PANTHER" id="PTHR43229">
    <property type="entry name" value="NODULATION PROTEIN J"/>
    <property type="match status" value="1"/>
</dbReference>
<evidence type="ECO:0000313" key="8">
    <source>
        <dbReference type="Proteomes" id="UP000182077"/>
    </source>
</evidence>
<comment type="caution">
    <text evidence="7">The sequence shown here is derived from an EMBL/GenBank/DDBJ whole genome shotgun (WGS) entry which is preliminary data.</text>
</comment>
<evidence type="ECO:0000256" key="2">
    <source>
        <dbReference type="ARBA" id="ARBA00022692"/>
    </source>
</evidence>
<feature type="domain" description="ABC-2 type transporter transmembrane" evidence="6">
    <location>
        <begin position="36"/>
        <end position="249"/>
    </location>
</feature>
<organism evidence="7 8">
    <name type="scientific">Enterococcus hermanniensis</name>
    <dbReference type="NCBI Taxonomy" id="249189"/>
    <lineage>
        <taxon>Bacteria</taxon>
        <taxon>Bacillati</taxon>
        <taxon>Bacillota</taxon>
        <taxon>Bacilli</taxon>
        <taxon>Lactobacillales</taxon>
        <taxon>Enterococcaceae</taxon>
        <taxon>Enterococcus</taxon>
    </lineage>
</organism>
<feature type="transmembrane region" description="Helical" evidence="5">
    <location>
        <begin position="78"/>
        <end position="105"/>
    </location>
</feature>
<dbReference type="InterPro" id="IPR051784">
    <property type="entry name" value="Nod_factor_ABC_transporter"/>
</dbReference>
<feature type="transmembrane region" description="Helical" evidence="5">
    <location>
        <begin position="117"/>
        <end position="140"/>
    </location>
</feature>
<evidence type="ECO:0000256" key="1">
    <source>
        <dbReference type="ARBA" id="ARBA00004141"/>
    </source>
</evidence>
<keyword evidence="4 5" id="KW-0472">Membrane</keyword>
<dbReference type="GO" id="GO:0016020">
    <property type="term" value="C:membrane"/>
    <property type="evidence" value="ECO:0007669"/>
    <property type="project" value="UniProtKB-SubCell"/>
</dbReference>
<proteinExistence type="predicted"/>
<reference evidence="7 8" key="1">
    <citation type="submission" date="2014-12" db="EMBL/GenBank/DDBJ databases">
        <title>Draft genome sequences of 29 type strains of Enterococci.</title>
        <authorList>
            <person name="Zhong Z."/>
            <person name="Sun Z."/>
            <person name="Liu W."/>
            <person name="Zhang W."/>
            <person name="Zhang H."/>
        </authorList>
    </citation>
    <scope>NUCLEOTIDE SEQUENCE [LARGE SCALE GENOMIC DNA]</scope>
    <source>
        <strain evidence="7 8">DSM 17122</strain>
    </source>
</reference>
<evidence type="ECO:0000259" key="6">
    <source>
        <dbReference type="Pfam" id="PF12698"/>
    </source>
</evidence>
<evidence type="ECO:0000256" key="4">
    <source>
        <dbReference type="ARBA" id="ARBA00023136"/>
    </source>
</evidence>
<evidence type="ECO:0000313" key="7">
    <source>
        <dbReference type="EMBL" id="OJG46208.1"/>
    </source>
</evidence>
<keyword evidence="2 5" id="KW-0812">Transmembrane</keyword>
<keyword evidence="8" id="KW-1185">Reference proteome</keyword>
<comment type="subcellular location">
    <subcellularLocation>
        <location evidence="1">Membrane</location>
        <topology evidence="1">Multi-pass membrane protein</topology>
    </subcellularLocation>
</comment>
<gene>
    <name evidence="7" type="ORF">RV04_GL001374</name>
</gene>